<dbReference type="Pfam" id="PF00583">
    <property type="entry name" value="Acetyltransf_1"/>
    <property type="match status" value="1"/>
</dbReference>
<protein>
    <submittedName>
        <fullName evidence="2">GNAT family N-acetyltransferase</fullName>
    </submittedName>
</protein>
<dbReference type="PROSITE" id="PS51186">
    <property type="entry name" value="GNAT"/>
    <property type="match status" value="1"/>
</dbReference>
<feature type="domain" description="N-acetyltransferase" evidence="1">
    <location>
        <begin position="5"/>
        <end position="150"/>
    </location>
</feature>
<reference evidence="2 3" key="1">
    <citation type="submission" date="2020-05" db="EMBL/GenBank/DDBJ databases">
        <title>Paenibacillus glebae, sp. nov., Paenibacillus humi sp. nov., Paenibacillus pedi sp. nov., Paenibacillus terrestris sp. nov. and Paenibacillus terricola sp. nov., isolated from a forest top soil sample.</title>
        <authorList>
            <person name="Qi S."/>
            <person name="Carlier A."/>
            <person name="Cnockaert M."/>
            <person name="Vandamme P."/>
        </authorList>
    </citation>
    <scope>NUCLEOTIDE SEQUENCE [LARGE SCALE GENOMIC DNA]</scope>
    <source>
        <strain evidence="2 3">LMG 29502</strain>
    </source>
</reference>
<gene>
    <name evidence="2" type="ORF">HQN87_00145</name>
</gene>
<keyword evidence="3" id="KW-1185">Reference proteome</keyword>
<dbReference type="InterPro" id="IPR016181">
    <property type="entry name" value="Acyl_CoA_acyltransferase"/>
</dbReference>
<evidence type="ECO:0000313" key="2">
    <source>
        <dbReference type="EMBL" id="NQX43724.1"/>
    </source>
</evidence>
<dbReference type="Proteomes" id="UP000711047">
    <property type="component" value="Unassembled WGS sequence"/>
</dbReference>
<name>A0ABX2DJ94_9BACL</name>
<comment type="caution">
    <text evidence="2">The sequence shown here is derived from an EMBL/GenBank/DDBJ whole genome shotgun (WGS) entry which is preliminary data.</text>
</comment>
<dbReference type="PANTHER" id="PTHR13355">
    <property type="entry name" value="GLUCOSAMINE 6-PHOSPHATE N-ACETYLTRANSFERASE"/>
    <property type="match status" value="1"/>
</dbReference>
<dbReference type="InterPro" id="IPR000182">
    <property type="entry name" value="GNAT_dom"/>
</dbReference>
<dbReference type="Gene3D" id="3.40.630.30">
    <property type="match status" value="1"/>
</dbReference>
<evidence type="ECO:0000259" key="1">
    <source>
        <dbReference type="PROSITE" id="PS51186"/>
    </source>
</evidence>
<proteinExistence type="predicted"/>
<accession>A0ABX2DJ94</accession>
<dbReference type="EMBL" id="JABMKX010000001">
    <property type="protein sequence ID" value="NQX43724.1"/>
    <property type="molecule type" value="Genomic_DNA"/>
</dbReference>
<organism evidence="2 3">
    <name type="scientific">Paenibacillus tritici</name>
    <dbReference type="NCBI Taxonomy" id="1873425"/>
    <lineage>
        <taxon>Bacteria</taxon>
        <taxon>Bacillati</taxon>
        <taxon>Bacillota</taxon>
        <taxon>Bacilli</taxon>
        <taxon>Bacillales</taxon>
        <taxon>Paenibacillaceae</taxon>
        <taxon>Paenibacillus</taxon>
    </lineage>
</organism>
<dbReference type="PANTHER" id="PTHR13355:SF11">
    <property type="entry name" value="GLUCOSAMINE 6-PHOSPHATE N-ACETYLTRANSFERASE"/>
    <property type="match status" value="1"/>
</dbReference>
<evidence type="ECO:0000313" key="3">
    <source>
        <dbReference type="Proteomes" id="UP000711047"/>
    </source>
</evidence>
<dbReference type="InterPro" id="IPR039143">
    <property type="entry name" value="GNPNAT1-like"/>
</dbReference>
<sequence length="150" mass="16966">MPIMITIEAIGIESLEALNTLYHELIGGPTDPVKLETAFRTIREDERYVLLGAFVDGELLGSLMGIVCQDLVGDCRPFMVIENVVVSSRARRQGLGKKLMTAIEAIAHDRDCYYIIFVSGEKRKEAHIFYEAMGYREEQVEGYRKHLSSH</sequence>
<dbReference type="SUPFAM" id="SSF55729">
    <property type="entry name" value="Acyl-CoA N-acyltransferases (Nat)"/>
    <property type="match status" value="1"/>
</dbReference>
<dbReference type="CDD" id="cd04301">
    <property type="entry name" value="NAT_SF"/>
    <property type="match status" value="1"/>
</dbReference>